<dbReference type="GO" id="GO:0030313">
    <property type="term" value="C:cell envelope"/>
    <property type="evidence" value="ECO:0007669"/>
    <property type="project" value="UniProtKB-SubCell"/>
</dbReference>
<dbReference type="InterPro" id="IPR032694">
    <property type="entry name" value="CopC/D"/>
</dbReference>
<dbReference type="GO" id="GO:0005507">
    <property type="term" value="F:copper ion binding"/>
    <property type="evidence" value="ECO:0007669"/>
    <property type="project" value="InterPro"/>
</dbReference>
<evidence type="ECO:0000256" key="1">
    <source>
        <dbReference type="ARBA" id="ARBA00004196"/>
    </source>
</evidence>
<dbReference type="RefSeq" id="WP_086521041.1">
    <property type="nucleotide sequence ID" value="NZ_MDJW01000008.1"/>
</dbReference>
<sequence length="285" mass="26256">MTPDGRIPARGGAGRRPLRALAAAVAGAALATGAFALAGLAQGSGPDGALSASAHDYLVSSSPAAGSTIDAPPSEVTLTFNDVILDLGTAGGAGAGAGAGADPSSASGAGGSSIVQVTGPDAQGTHFETGCATNAGRTVSVPVALGGSGQYTVTWRVVSADGHPVSDSIAFTYQAPAGATASAGTAAGPGCAAAEEGAAGSGATSSGGSDGAGSSSTDAGTASGQEQGIAPYLGVIVGVGIGIVVLAAAAVVLIVVTGRRKPAATAATAAEGDADAPHEGGPPAA</sequence>
<keyword evidence="6" id="KW-0472">Membrane</keyword>
<feature type="region of interest" description="Disordered" evidence="5">
    <location>
        <begin position="95"/>
        <end position="130"/>
    </location>
</feature>
<gene>
    <name evidence="8" type="ORF">BFL34_01231</name>
</gene>
<dbReference type="Pfam" id="PF04234">
    <property type="entry name" value="CopC"/>
    <property type="match status" value="1"/>
</dbReference>
<dbReference type="AlphaFoldDB" id="A0A251Y811"/>
<evidence type="ECO:0000256" key="4">
    <source>
        <dbReference type="ARBA" id="ARBA00023008"/>
    </source>
</evidence>
<evidence type="ECO:0000256" key="2">
    <source>
        <dbReference type="ARBA" id="ARBA00022723"/>
    </source>
</evidence>
<dbReference type="Proteomes" id="UP000194837">
    <property type="component" value="Unassembled WGS sequence"/>
</dbReference>
<organism evidence="8 9">
    <name type="scientific">Clavibacter michiganensis</name>
    <dbReference type="NCBI Taxonomy" id="28447"/>
    <lineage>
        <taxon>Bacteria</taxon>
        <taxon>Bacillati</taxon>
        <taxon>Actinomycetota</taxon>
        <taxon>Actinomycetes</taxon>
        <taxon>Micrococcales</taxon>
        <taxon>Microbacteriaceae</taxon>
        <taxon>Clavibacter</taxon>
    </lineage>
</organism>
<dbReference type="InterPro" id="IPR014755">
    <property type="entry name" value="Cu-Rt/internalin_Ig-like"/>
</dbReference>
<dbReference type="PANTHER" id="PTHR34820">
    <property type="entry name" value="INNER MEMBRANE PROTEIN YEBZ"/>
    <property type="match status" value="1"/>
</dbReference>
<reference evidence="8 9" key="1">
    <citation type="submission" date="2016-08" db="EMBL/GenBank/DDBJ databases">
        <title>Genome sequence of Clavibacter michiganensis spp strain CFBP7494.</title>
        <authorList>
            <person name="Thapa S.P."/>
            <person name="Coaker G."/>
            <person name="Jacques M.-A."/>
        </authorList>
    </citation>
    <scope>NUCLEOTIDE SEQUENCE [LARGE SCALE GENOMIC DNA]</scope>
    <source>
        <strain evidence="8">CFBP7494</strain>
    </source>
</reference>
<dbReference type="GO" id="GO:0046688">
    <property type="term" value="P:response to copper ion"/>
    <property type="evidence" value="ECO:0007669"/>
    <property type="project" value="InterPro"/>
</dbReference>
<dbReference type="GO" id="GO:0042597">
    <property type="term" value="C:periplasmic space"/>
    <property type="evidence" value="ECO:0007669"/>
    <property type="project" value="InterPro"/>
</dbReference>
<keyword evidence="4" id="KW-0186">Copper</keyword>
<name>A0A251Y811_9MICO</name>
<dbReference type="Gene3D" id="2.60.40.1220">
    <property type="match status" value="1"/>
</dbReference>
<protein>
    <submittedName>
        <fullName evidence="8">Copper resistance protein CopC</fullName>
    </submittedName>
</protein>
<feature type="region of interest" description="Disordered" evidence="5">
    <location>
        <begin position="266"/>
        <end position="285"/>
    </location>
</feature>
<evidence type="ECO:0000256" key="5">
    <source>
        <dbReference type="SAM" id="MobiDB-lite"/>
    </source>
</evidence>
<dbReference type="InterPro" id="IPR014756">
    <property type="entry name" value="Ig_E-set"/>
</dbReference>
<dbReference type="GO" id="GO:0006825">
    <property type="term" value="P:copper ion transport"/>
    <property type="evidence" value="ECO:0007669"/>
    <property type="project" value="InterPro"/>
</dbReference>
<dbReference type="GO" id="GO:0005886">
    <property type="term" value="C:plasma membrane"/>
    <property type="evidence" value="ECO:0007669"/>
    <property type="project" value="TreeGrafter"/>
</dbReference>
<keyword evidence="2" id="KW-0479">Metal-binding</keyword>
<keyword evidence="3" id="KW-0732">Signal</keyword>
<dbReference type="PANTHER" id="PTHR34820:SF4">
    <property type="entry name" value="INNER MEMBRANE PROTEIN YEBZ"/>
    <property type="match status" value="1"/>
</dbReference>
<feature type="domain" description="CopC" evidence="7">
    <location>
        <begin position="55"/>
        <end position="172"/>
    </location>
</feature>
<dbReference type="SUPFAM" id="SSF81296">
    <property type="entry name" value="E set domains"/>
    <property type="match status" value="1"/>
</dbReference>
<dbReference type="EMBL" id="MDJW01000008">
    <property type="protein sequence ID" value="OUE20416.1"/>
    <property type="molecule type" value="Genomic_DNA"/>
</dbReference>
<dbReference type="InterPro" id="IPR007348">
    <property type="entry name" value="CopC_dom"/>
</dbReference>
<comment type="subcellular location">
    <subcellularLocation>
        <location evidence="1">Cell envelope</location>
    </subcellularLocation>
</comment>
<evidence type="ECO:0000313" key="9">
    <source>
        <dbReference type="Proteomes" id="UP000194837"/>
    </source>
</evidence>
<evidence type="ECO:0000259" key="7">
    <source>
        <dbReference type="Pfam" id="PF04234"/>
    </source>
</evidence>
<keyword evidence="6" id="KW-0812">Transmembrane</keyword>
<comment type="caution">
    <text evidence="8">The sequence shown here is derived from an EMBL/GenBank/DDBJ whole genome shotgun (WGS) entry which is preliminary data.</text>
</comment>
<feature type="transmembrane region" description="Helical" evidence="6">
    <location>
        <begin position="232"/>
        <end position="256"/>
    </location>
</feature>
<accession>A0A251Y811</accession>
<proteinExistence type="predicted"/>
<evidence type="ECO:0000256" key="6">
    <source>
        <dbReference type="SAM" id="Phobius"/>
    </source>
</evidence>
<feature type="region of interest" description="Disordered" evidence="5">
    <location>
        <begin position="184"/>
        <end position="224"/>
    </location>
</feature>
<keyword evidence="6" id="KW-1133">Transmembrane helix</keyword>
<evidence type="ECO:0000313" key="8">
    <source>
        <dbReference type="EMBL" id="OUE20416.1"/>
    </source>
</evidence>
<evidence type="ECO:0000256" key="3">
    <source>
        <dbReference type="ARBA" id="ARBA00022729"/>
    </source>
</evidence>